<dbReference type="PANTHER" id="PTHR32305">
    <property type="match status" value="1"/>
</dbReference>
<dbReference type="EMBL" id="QRBF01000005">
    <property type="protein sequence ID" value="RDS82456.1"/>
    <property type="molecule type" value="Genomic_DNA"/>
</dbReference>
<protein>
    <submittedName>
        <fullName evidence="4">Uncharacterized protein</fullName>
    </submittedName>
</protein>
<sequence>MYQEDFISEARLFPRDESAYSSSIGRNLTTKPPYFDFHAVTLGVRCRDTEPKGGRRMRHAKTTHHATRPIWRTIWLLTCLLLCGAAHADKVTYILTDPNGTVLAEADAQGNITKTFDYRPYGEQALGQPPNGPGYTGHVNDPDTDLVYMQARYYDPETGRFLSVDPAGPAPGDVFGFNRYAYAHNNPITNVDPNGRESASLTLQGVTALQADIAQTTPAQASQALMAMSLIPGIGDIPNIAQAVHDPSFPNIAVATIGVVGSEVSGPVAGVFKEVAEVKTANQLGKEGEAAVRAVYDIGDKKSIMVNGRTRVPDGVKPGESLSEVKNVGKLSLTGQLRDYRDFSQSEGSRFNLYTRPDTQFSGPLQDQFDQGLINRMDIPPAQ</sequence>
<name>A0A370X272_9GAMM</name>
<dbReference type="Pfam" id="PF25023">
    <property type="entry name" value="TEN_YD-shell"/>
    <property type="match status" value="1"/>
</dbReference>
<evidence type="ECO:0000256" key="1">
    <source>
        <dbReference type="ARBA" id="ARBA00022737"/>
    </source>
</evidence>
<proteinExistence type="predicted"/>
<reference evidence="4 5" key="1">
    <citation type="submission" date="2018-07" db="EMBL/GenBank/DDBJ databases">
        <title>Dyella monticola sp. nov. and Dyella psychrodurans sp. nov. isolated from monsoon evergreen broad-leaved forest soil of Dinghu Mountain, China.</title>
        <authorList>
            <person name="Gao Z."/>
            <person name="Qiu L."/>
        </authorList>
    </citation>
    <scope>NUCLEOTIDE SEQUENCE [LARGE SCALE GENOMIC DNA]</scope>
    <source>
        <strain evidence="4 5">4MSK11</strain>
    </source>
</reference>
<gene>
    <name evidence="4" type="ORF">DWU99_13675</name>
</gene>
<feature type="domain" description="Tox-REase-7" evidence="2">
    <location>
        <begin position="285"/>
        <end position="365"/>
    </location>
</feature>
<dbReference type="Pfam" id="PF15649">
    <property type="entry name" value="Tox-REase-7"/>
    <property type="match status" value="1"/>
</dbReference>
<evidence type="ECO:0000313" key="5">
    <source>
        <dbReference type="Proteomes" id="UP000255334"/>
    </source>
</evidence>
<dbReference type="InterPro" id="IPR050708">
    <property type="entry name" value="T6SS_VgrG/RHS"/>
</dbReference>
<keyword evidence="5" id="KW-1185">Reference proteome</keyword>
<comment type="caution">
    <text evidence="4">The sequence shown here is derived from an EMBL/GenBank/DDBJ whole genome shotgun (WGS) entry which is preliminary data.</text>
</comment>
<evidence type="ECO:0000259" key="3">
    <source>
        <dbReference type="Pfam" id="PF25023"/>
    </source>
</evidence>
<dbReference type="InterPro" id="IPR028903">
    <property type="entry name" value="Tox-REase-7_dom"/>
</dbReference>
<dbReference type="Proteomes" id="UP000255334">
    <property type="component" value="Unassembled WGS sequence"/>
</dbReference>
<dbReference type="Gene3D" id="2.180.10.10">
    <property type="entry name" value="RHS repeat-associated core"/>
    <property type="match status" value="1"/>
</dbReference>
<dbReference type="AlphaFoldDB" id="A0A370X272"/>
<evidence type="ECO:0000259" key="2">
    <source>
        <dbReference type="Pfam" id="PF15649"/>
    </source>
</evidence>
<dbReference type="PANTHER" id="PTHR32305:SF15">
    <property type="entry name" value="PROTEIN RHSA-RELATED"/>
    <property type="match status" value="1"/>
</dbReference>
<keyword evidence="1" id="KW-0677">Repeat</keyword>
<accession>A0A370X272</accession>
<dbReference type="InterPro" id="IPR056823">
    <property type="entry name" value="TEN-like_YD-shell"/>
</dbReference>
<dbReference type="InterPro" id="IPR022385">
    <property type="entry name" value="Rhs_assc_core"/>
</dbReference>
<feature type="domain" description="Teneurin-like YD-shell" evidence="3">
    <location>
        <begin position="88"/>
        <end position="188"/>
    </location>
</feature>
<evidence type="ECO:0000313" key="4">
    <source>
        <dbReference type="EMBL" id="RDS82456.1"/>
    </source>
</evidence>
<organism evidence="4 5">
    <name type="scientific">Dyella psychrodurans</name>
    <dbReference type="NCBI Taxonomy" id="1927960"/>
    <lineage>
        <taxon>Bacteria</taxon>
        <taxon>Pseudomonadati</taxon>
        <taxon>Pseudomonadota</taxon>
        <taxon>Gammaproteobacteria</taxon>
        <taxon>Lysobacterales</taxon>
        <taxon>Rhodanobacteraceae</taxon>
        <taxon>Dyella</taxon>
    </lineage>
</organism>
<dbReference type="NCBIfam" id="TIGR03696">
    <property type="entry name" value="Rhs_assc_core"/>
    <property type="match status" value="1"/>
</dbReference>